<evidence type="ECO:0000313" key="5">
    <source>
        <dbReference type="EMBL" id="KAJ6389307.1"/>
    </source>
</evidence>
<name>A0ABQ9BQ92_9ROSI</name>
<dbReference type="Pfam" id="PF00011">
    <property type="entry name" value="HSP20"/>
    <property type="match status" value="1"/>
</dbReference>
<organism evidence="5 6">
    <name type="scientific">Salix suchowensis</name>
    <dbReference type="NCBI Taxonomy" id="1278906"/>
    <lineage>
        <taxon>Eukaryota</taxon>
        <taxon>Viridiplantae</taxon>
        <taxon>Streptophyta</taxon>
        <taxon>Embryophyta</taxon>
        <taxon>Tracheophyta</taxon>
        <taxon>Spermatophyta</taxon>
        <taxon>Magnoliopsida</taxon>
        <taxon>eudicotyledons</taxon>
        <taxon>Gunneridae</taxon>
        <taxon>Pentapetalae</taxon>
        <taxon>rosids</taxon>
        <taxon>fabids</taxon>
        <taxon>Malpighiales</taxon>
        <taxon>Salicaceae</taxon>
        <taxon>Saliceae</taxon>
        <taxon>Salix</taxon>
    </lineage>
</organism>
<dbReference type="PROSITE" id="PS01031">
    <property type="entry name" value="SHSP"/>
    <property type="match status" value="1"/>
</dbReference>
<proteinExistence type="inferred from homology"/>
<reference evidence="5" key="1">
    <citation type="submission" date="2022-10" db="EMBL/GenBank/DDBJ databases">
        <authorList>
            <person name="Hyden B.L."/>
            <person name="Feng K."/>
            <person name="Yates T."/>
            <person name="Jawdy S."/>
            <person name="Smart L.B."/>
            <person name="Muchero W."/>
        </authorList>
    </citation>
    <scope>NUCLEOTIDE SEQUENCE</scope>
    <source>
        <tissue evidence="5">Shoot tip</tissue>
    </source>
</reference>
<accession>A0ABQ9BQ92</accession>
<dbReference type="SUPFAM" id="SSF49764">
    <property type="entry name" value="HSP20-like chaperones"/>
    <property type="match status" value="1"/>
</dbReference>
<comment type="similarity">
    <text evidence="2 3">Belongs to the small heat shock protein (HSP20) family.</text>
</comment>
<feature type="domain" description="SHSP" evidence="4">
    <location>
        <begin position="144"/>
        <end position="262"/>
    </location>
</feature>
<gene>
    <name evidence="5" type="ORF">OIU77_027613</name>
</gene>
<keyword evidence="6" id="KW-1185">Reference proteome</keyword>
<evidence type="ECO:0000256" key="3">
    <source>
        <dbReference type="RuleBase" id="RU003616"/>
    </source>
</evidence>
<dbReference type="InterPro" id="IPR002068">
    <property type="entry name" value="A-crystallin/Hsp20_dom"/>
</dbReference>
<dbReference type="PANTHER" id="PTHR11527">
    <property type="entry name" value="HEAT-SHOCK PROTEIN 20 FAMILY MEMBER"/>
    <property type="match status" value="1"/>
</dbReference>
<evidence type="ECO:0000256" key="1">
    <source>
        <dbReference type="ARBA" id="ARBA00023016"/>
    </source>
</evidence>
<dbReference type="Gene3D" id="2.60.40.790">
    <property type="match status" value="1"/>
</dbReference>
<evidence type="ECO:0000313" key="6">
    <source>
        <dbReference type="Proteomes" id="UP001141253"/>
    </source>
</evidence>
<dbReference type="InterPro" id="IPR031107">
    <property type="entry name" value="Small_HSP"/>
</dbReference>
<dbReference type="EMBL" id="JAPFFI010000007">
    <property type="protein sequence ID" value="KAJ6389307.1"/>
    <property type="molecule type" value="Genomic_DNA"/>
</dbReference>
<reference evidence="5" key="2">
    <citation type="journal article" date="2023" name="Int. J. Mol. Sci.">
        <title>De Novo Assembly and Annotation of 11 Diverse Shrub Willow (Salix) Genomes Reveals Novel Gene Organization in Sex-Linked Regions.</title>
        <authorList>
            <person name="Hyden B."/>
            <person name="Feng K."/>
            <person name="Yates T.B."/>
            <person name="Jawdy S."/>
            <person name="Cereghino C."/>
            <person name="Smart L.B."/>
            <person name="Muchero W."/>
        </authorList>
    </citation>
    <scope>NUCLEOTIDE SEQUENCE</scope>
    <source>
        <tissue evidence="5">Shoot tip</tissue>
    </source>
</reference>
<sequence>MTYGRGSLNCCQVSNQEDSTLSLKVHVGTNDLSKPLGIFPDSSLLCLELSPLLLNMKFVPQFSQEPNSQVKPSCKLPSVILSFCCPTFPTNKQTNLTTKQEESAGKMSQVVDSNVFDAVNHLFSFPENIEKLMFHPRSSDHTANENRSNSIPVDILDAPKEYIFYMDVPGLSKSDIQVTVEDENTLVIKGGGKRKREDGDEEGCKYIRLERKAPQKLIRKFRLPENANVSAITAQCENGVLTVFVRKLPPPPKPKTVEVTIS</sequence>
<evidence type="ECO:0000256" key="2">
    <source>
        <dbReference type="PROSITE-ProRule" id="PRU00285"/>
    </source>
</evidence>
<keyword evidence="1" id="KW-0346">Stress response</keyword>
<comment type="caution">
    <text evidence="5">The sequence shown here is derived from an EMBL/GenBank/DDBJ whole genome shotgun (WGS) entry which is preliminary data.</text>
</comment>
<evidence type="ECO:0000259" key="4">
    <source>
        <dbReference type="PROSITE" id="PS01031"/>
    </source>
</evidence>
<dbReference type="CDD" id="cd06464">
    <property type="entry name" value="ACD_sHsps-like"/>
    <property type="match status" value="1"/>
</dbReference>
<dbReference type="Proteomes" id="UP001141253">
    <property type="component" value="Chromosome 3"/>
</dbReference>
<protein>
    <recommendedName>
        <fullName evidence="4">SHSP domain-containing protein</fullName>
    </recommendedName>
</protein>
<dbReference type="InterPro" id="IPR008978">
    <property type="entry name" value="HSP20-like_chaperone"/>
</dbReference>